<dbReference type="Gene3D" id="3.60.15.10">
    <property type="entry name" value="Ribonuclease Z/Hydroxyacylglutathione hydrolase-like"/>
    <property type="match status" value="1"/>
</dbReference>
<dbReference type="InterPro" id="IPR029039">
    <property type="entry name" value="Flavoprotein-like_sf"/>
</dbReference>
<dbReference type="CDD" id="cd07709">
    <property type="entry name" value="flavodiiron_proteins_MBL-fold"/>
    <property type="match status" value="1"/>
</dbReference>
<organism evidence="7 8">
    <name type="scientific">Carboxydocella sporoproducens DSM 16521</name>
    <dbReference type="NCBI Taxonomy" id="1121270"/>
    <lineage>
        <taxon>Bacteria</taxon>
        <taxon>Bacillati</taxon>
        <taxon>Bacillota</taxon>
        <taxon>Clostridia</taxon>
        <taxon>Eubacteriales</taxon>
        <taxon>Clostridiales Family XVI. Incertae Sedis</taxon>
        <taxon>Carboxydocella</taxon>
    </lineage>
</organism>
<evidence type="ECO:0000313" key="7">
    <source>
        <dbReference type="EMBL" id="SJZ92189.1"/>
    </source>
</evidence>
<evidence type="ECO:0000256" key="2">
    <source>
        <dbReference type="ARBA" id="ARBA00007121"/>
    </source>
</evidence>
<reference evidence="8" key="1">
    <citation type="submission" date="2017-02" db="EMBL/GenBank/DDBJ databases">
        <authorList>
            <person name="Varghese N."/>
            <person name="Submissions S."/>
        </authorList>
    </citation>
    <scope>NUCLEOTIDE SEQUENCE [LARGE SCALE GENOMIC DNA]</scope>
    <source>
        <strain evidence="8">DSM 16521</strain>
    </source>
</reference>
<accession>A0A1T4PL45</accession>
<dbReference type="SUPFAM" id="SSF52218">
    <property type="entry name" value="Flavoproteins"/>
    <property type="match status" value="1"/>
</dbReference>
<dbReference type="Pfam" id="PF19583">
    <property type="entry name" value="ODP"/>
    <property type="match status" value="1"/>
</dbReference>
<proteinExistence type="inferred from homology"/>
<dbReference type="InterPro" id="IPR051285">
    <property type="entry name" value="NADH_oxidoreductase_modular"/>
</dbReference>
<dbReference type="GO" id="GO:0016651">
    <property type="term" value="F:oxidoreductase activity, acting on NAD(P)H"/>
    <property type="evidence" value="ECO:0007669"/>
    <property type="project" value="UniProtKB-ARBA"/>
</dbReference>
<dbReference type="InterPro" id="IPR016440">
    <property type="entry name" value="Rubredoxin-O_OxRdtase"/>
</dbReference>
<dbReference type="EMBL" id="FUXM01000012">
    <property type="protein sequence ID" value="SJZ92189.1"/>
    <property type="molecule type" value="Genomic_DNA"/>
</dbReference>
<keyword evidence="4" id="KW-0249">Electron transport</keyword>
<keyword evidence="3" id="KW-0813">Transport</keyword>
<dbReference type="GO" id="GO:0046872">
    <property type="term" value="F:metal ion binding"/>
    <property type="evidence" value="ECO:0007669"/>
    <property type="project" value="InterPro"/>
</dbReference>
<dbReference type="PANTHER" id="PTHR32145:SF11">
    <property type="entry name" value="DIFLAVIN FLAVOPROTEIN A 2-RELATED"/>
    <property type="match status" value="1"/>
</dbReference>
<dbReference type="Pfam" id="PF00258">
    <property type="entry name" value="Flavodoxin_1"/>
    <property type="match status" value="1"/>
</dbReference>
<dbReference type="Gene3D" id="3.40.50.360">
    <property type="match status" value="1"/>
</dbReference>
<evidence type="ECO:0000259" key="6">
    <source>
        <dbReference type="PROSITE" id="PS50902"/>
    </source>
</evidence>
<dbReference type="GO" id="GO:0009055">
    <property type="term" value="F:electron transfer activity"/>
    <property type="evidence" value="ECO:0007669"/>
    <property type="project" value="InterPro"/>
</dbReference>
<dbReference type="InterPro" id="IPR036866">
    <property type="entry name" value="RibonucZ/Hydroxyglut_hydro"/>
</dbReference>
<dbReference type="PIRSF" id="PIRSF005243">
    <property type="entry name" value="ROO"/>
    <property type="match status" value="1"/>
</dbReference>
<keyword evidence="5" id="KW-0408">Iron</keyword>
<evidence type="ECO:0000256" key="3">
    <source>
        <dbReference type="ARBA" id="ARBA00022448"/>
    </source>
</evidence>
<dbReference type="SUPFAM" id="SSF56281">
    <property type="entry name" value="Metallo-hydrolase/oxidoreductase"/>
    <property type="match status" value="1"/>
</dbReference>
<dbReference type="PROSITE" id="PS50902">
    <property type="entry name" value="FLAVODOXIN_LIKE"/>
    <property type="match status" value="1"/>
</dbReference>
<gene>
    <name evidence="7" type="ORF">SAMN02745885_01321</name>
</gene>
<evidence type="ECO:0000313" key="8">
    <source>
        <dbReference type="Proteomes" id="UP000189933"/>
    </source>
</evidence>
<evidence type="ECO:0000256" key="4">
    <source>
        <dbReference type="ARBA" id="ARBA00022982"/>
    </source>
</evidence>
<dbReference type="RefSeq" id="WP_078665399.1">
    <property type="nucleotide sequence ID" value="NZ_FUXM01000012.1"/>
</dbReference>
<evidence type="ECO:0000256" key="1">
    <source>
        <dbReference type="ARBA" id="ARBA00001962"/>
    </source>
</evidence>
<keyword evidence="8" id="KW-1185">Reference proteome</keyword>
<protein>
    <submittedName>
        <fullName evidence="7">Flavorubredoxin</fullName>
    </submittedName>
</protein>
<dbReference type="GO" id="GO:0010181">
    <property type="term" value="F:FMN binding"/>
    <property type="evidence" value="ECO:0007669"/>
    <property type="project" value="InterPro"/>
</dbReference>
<comment type="similarity">
    <text evidence="2">In the N-terminal section; belongs to the zinc metallo-hydrolase group 3 family.</text>
</comment>
<sequence length="404" mass="45081">MDRVGAIKIKEGIYWAGALNPDLRVFDIVMETAHGTTYNSYVVKGEKIAVFETVKERFFSEYLARLKEVVNPADIDYIIVDHTEPDHAGSVFALLDLAPNAKVVGSKSALRFLKAITNREFPSIEAKEGMTIDLGGKTLQFIMAPFLHWPDSMYTYIPEDKVLITCDSFGSHYSSPMIFDDLVGDFSSDLRYYYDVIMSPFASYVLEAINKIRNLPIDVFCPGHGPVLRSKGWEIVDLYEQWSKQLLAEQHQGPVLIAYISAYGYTKAMAAEIARGIASVNSCEVEVVDITEIPLSELKTKIERARAFLVGSPTINRDAVKPAWDLLSVVCPIKNKNKPVAAFGSYGWSGEATRMLEERMSALGLKVVQPALRVNFKPSEKELRDCFEFGVAFAQSLGKDETGR</sequence>
<dbReference type="InterPro" id="IPR045761">
    <property type="entry name" value="ODP_dom"/>
</dbReference>
<dbReference type="PANTHER" id="PTHR32145">
    <property type="entry name" value="DIFLAVIN FLAVOPROTEIN A 2-RELATED"/>
    <property type="match status" value="1"/>
</dbReference>
<dbReference type="Proteomes" id="UP000189933">
    <property type="component" value="Unassembled WGS sequence"/>
</dbReference>
<evidence type="ECO:0000256" key="5">
    <source>
        <dbReference type="ARBA" id="ARBA00023004"/>
    </source>
</evidence>
<feature type="domain" description="Flavodoxin-like" evidence="6">
    <location>
        <begin position="255"/>
        <end position="394"/>
    </location>
</feature>
<dbReference type="SMART" id="SM00849">
    <property type="entry name" value="Lactamase_B"/>
    <property type="match status" value="1"/>
</dbReference>
<dbReference type="InterPro" id="IPR001279">
    <property type="entry name" value="Metallo-B-lactamas"/>
</dbReference>
<comment type="cofactor">
    <cofactor evidence="1">
        <name>Fe cation</name>
        <dbReference type="ChEBI" id="CHEBI:24875"/>
    </cofactor>
</comment>
<dbReference type="OrthoDB" id="9807946at2"/>
<dbReference type="AlphaFoldDB" id="A0A1T4PL45"/>
<name>A0A1T4PL45_9FIRM</name>
<dbReference type="InterPro" id="IPR008254">
    <property type="entry name" value="Flavodoxin/NO_synth"/>
</dbReference>